<evidence type="ECO:0000256" key="1">
    <source>
        <dbReference type="SAM" id="Phobius"/>
    </source>
</evidence>
<name>A0AAV7KGQ5_9METZ</name>
<protein>
    <submittedName>
        <fullName evidence="2">Uncharacterized protein</fullName>
    </submittedName>
</protein>
<feature type="transmembrane region" description="Helical" evidence="1">
    <location>
        <begin position="262"/>
        <end position="279"/>
    </location>
</feature>
<evidence type="ECO:0000313" key="3">
    <source>
        <dbReference type="Proteomes" id="UP001165289"/>
    </source>
</evidence>
<keyword evidence="1" id="KW-1133">Transmembrane helix</keyword>
<evidence type="ECO:0000313" key="2">
    <source>
        <dbReference type="EMBL" id="KAI6660478.1"/>
    </source>
</evidence>
<dbReference type="Proteomes" id="UP001165289">
    <property type="component" value="Unassembled WGS sequence"/>
</dbReference>
<feature type="transmembrane region" description="Helical" evidence="1">
    <location>
        <begin position="223"/>
        <end position="241"/>
    </location>
</feature>
<dbReference type="EMBL" id="JAKMXF010000033">
    <property type="protein sequence ID" value="KAI6660478.1"/>
    <property type="molecule type" value="Genomic_DNA"/>
</dbReference>
<keyword evidence="3" id="KW-1185">Reference proteome</keyword>
<keyword evidence="1" id="KW-0812">Transmembrane</keyword>
<proteinExistence type="predicted"/>
<dbReference type="AlphaFoldDB" id="A0AAV7KGQ5"/>
<keyword evidence="1" id="KW-0472">Membrane</keyword>
<accession>A0AAV7KGQ5</accession>
<organism evidence="2 3">
    <name type="scientific">Oopsacas minuta</name>
    <dbReference type="NCBI Taxonomy" id="111878"/>
    <lineage>
        <taxon>Eukaryota</taxon>
        <taxon>Metazoa</taxon>
        <taxon>Porifera</taxon>
        <taxon>Hexactinellida</taxon>
        <taxon>Hexasterophora</taxon>
        <taxon>Lyssacinosida</taxon>
        <taxon>Leucopsacidae</taxon>
        <taxon>Oopsacas</taxon>
    </lineage>
</organism>
<gene>
    <name evidence="2" type="ORF">LOD99_14063</name>
</gene>
<reference evidence="2 3" key="1">
    <citation type="journal article" date="2023" name="BMC Biol.">
        <title>The compact genome of the sponge Oopsacas minuta (Hexactinellida) is lacking key metazoan core genes.</title>
        <authorList>
            <person name="Santini S."/>
            <person name="Schenkelaars Q."/>
            <person name="Jourda C."/>
            <person name="Duchesne M."/>
            <person name="Belahbib H."/>
            <person name="Rocher C."/>
            <person name="Selva M."/>
            <person name="Riesgo A."/>
            <person name="Vervoort M."/>
            <person name="Leys S.P."/>
            <person name="Kodjabachian L."/>
            <person name="Le Bivic A."/>
            <person name="Borchiellini C."/>
            <person name="Claverie J.M."/>
            <person name="Renard E."/>
        </authorList>
    </citation>
    <scope>NUCLEOTIDE SEQUENCE [LARGE SCALE GENOMIC DNA]</scope>
    <source>
        <strain evidence="2">SPO-2</strain>
    </source>
</reference>
<feature type="transmembrane region" description="Helical" evidence="1">
    <location>
        <begin position="185"/>
        <end position="211"/>
    </location>
</feature>
<sequence length="343" mass="37689">MANDDVLPPAYDEVIGDADVITPSAPPIAVQPIGPVSPIIPGAPIGFDVLLEPPSAKQEEAKGSSNPIPAARPGYDPEDDILAPVAAAPRILNIEQLEQGGKREFVIKLTCPSCDCSKLLPHSGNLTCCAPELGCLKRLKYCDCAAESKLFPNYYWSKITDRHFCHFFRKYQSGQEPFAKYFNSFIFTVFTVITTIMFVITPWIAIIPAILLECDQNAAIRPLLGTVGAVLLAESFMRSFCYVLHKIDRPPRAIKELESPNALVFIMLGLFIAIFVNIADLTSCENATIPLTPIPPTVNDTVDRCCDPTLMSVAFGLPISWIVFQFPFQSEYFLLHNGSTHPV</sequence>
<comment type="caution">
    <text evidence="2">The sequence shown here is derived from an EMBL/GenBank/DDBJ whole genome shotgun (WGS) entry which is preliminary data.</text>
</comment>